<dbReference type="Proteomes" id="UP001209701">
    <property type="component" value="Unassembled WGS sequence"/>
</dbReference>
<protein>
    <submittedName>
        <fullName evidence="2">Uncharacterized protein</fullName>
    </submittedName>
</protein>
<evidence type="ECO:0000313" key="3">
    <source>
        <dbReference type="Proteomes" id="UP001209701"/>
    </source>
</evidence>
<sequence>HAAGREPRKAKTQQSQNRQDHGDRSLNRPALGLVQLSAMRVAPATGRQRATRKETSSFA</sequence>
<organism evidence="2 3">
    <name type="scientific">Roseateles oligotrophus</name>
    <dbReference type="NCBI Taxonomy" id="1769250"/>
    <lineage>
        <taxon>Bacteria</taxon>
        <taxon>Pseudomonadati</taxon>
        <taxon>Pseudomonadota</taxon>
        <taxon>Betaproteobacteria</taxon>
        <taxon>Burkholderiales</taxon>
        <taxon>Sphaerotilaceae</taxon>
        <taxon>Roseateles</taxon>
    </lineage>
</organism>
<accession>A0ABT2YN96</accession>
<reference evidence="2 3" key="1">
    <citation type="submission" date="2021-11" db="EMBL/GenBank/DDBJ databases">
        <authorList>
            <person name="Liang Q."/>
            <person name="Mou H."/>
            <person name="Liu Z."/>
        </authorList>
    </citation>
    <scope>NUCLEOTIDE SEQUENCE [LARGE SCALE GENOMIC DNA]</scope>
    <source>
        <strain evidence="2 3">CHU3</strain>
    </source>
</reference>
<dbReference type="EMBL" id="JAJIRN010000025">
    <property type="protein sequence ID" value="MCV2371401.1"/>
    <property type="molecule type" value="Genomic_DNA"/>
</dbReference>
<dbReference type="RefSeq" id="WP_263573980.1">
    <property type="nucleotide sequence ID" value="NZ_JAJIRN010000025.1"/>
</dbReference>
<evidence type="ECO:0000313" key="2">
    <source>
        <dbReference type="EMBL" id="MCV2371401.1"/>
    </source>
</evidence>
<proteinExistence type="predicted"/>
<feature type="non-terminal residue" evidence="2">
    <location>
        <position position="1"/>
    </location>
</feature>
<feature type="region of interest" description="Disordered" evidence="1">
    <location>
        <begin position="1"/>
        <end position="59"/>
    </location>
</feature>
<evidence type="ECO:0000256" key="1">
    <source>
        <dbReference type="SAM" id="MobiDB-lite"/>
    </source>
</evidence>
<keyword evidence="3" id="KW-1185">Reference proteome</keyword>
<comment type="caution">
    <text evidence="2">The sequence shown here is derived from an EMBL/GenBank/DDBJ whole genome shotgun (WGS) entry which is preliminary data.</text>
</comment>
<gene>
    <name evidence="2" type="ORF">LNV07_25220</name>
</gene>
<name>A0ABT2YN96_9BURK</name>